<reference evidence="2 3" key="1">
    <citation type="submission" date="2021-08" db="EMBL/GenBank/DDBJ databases">
        <authorList>
            <person name="Zhang D."/>
            <person name="Zhang A."/>
            <person name="Wang L."/>
        </authorList>
    </citation>
    <scope>NUCLEOTIDE SEQUENCE [LARGE SCALE GENOMIC DNA]</scope>
    <source>
        <strain evidence="2 3">WL0086</strain>
    </source>
</reference>
<proteinExistence type="predicted"/>
<sequence>MPIELKLILFATAVFVIGEVVARPIFARIRRAYGPQLARPPGDGRVAHRKGLLERLVLYIGLLLGYAVILAAFGAFKLGTRLQKDSGDEITNDYFLIGNLTSLLIVLADIIVLRLILGQRPF</sequence>
<feature type="transmembrane region" description="Helical" evidence="1">
    <location>
        <begin position="96"/>
        <end position="117"/>
    </location>
</feature>
<keyword evidence="1" id="KW-0812">Transmembrane</keyword>
<evidence type="ECO:0000256" key="1">
    <source>
        <dbReference type="SAM" id="Phobius"/>
    </source>
</evidence>
<feature type="transmembrane region" description="Helical" evidence="1">
    <location>
        <begin position="6"/>
        <end position="26"/>
    </location>
</feature>
<evidence type="ECO:0000313" key="3">
    <source>
        <dbReference type="Proteomes" id="UP000738431"/>
    </source>
</evidence>
<gene>
    <name evidence="2" type="ORF">K1X11_008925</name>
</gene>
<keyword evidence="1" id="KW-1133">Transmembrane helix</keyword>
<protein>
    <submittedName>
        <fullName evidence="2">Uncharacterized protein</fullName>
    </submittedName>
</protein>
<name>A0ABZ1CCZ4_9BACT</name>
<dbReference type="Proteomes" id="UP000738431">
    <property type="component" value="Chromosome"/>
</dbReference>
<keyword evidence="1" id="KW-0472">Membrane</keyword>
<accession>A0ABZ1CCZ4</accession>
<dbReference type="RefSeq" id="WP_221029782.1">
    <property type="nucleotide sequence ID" value="NZ_CP139781.1"/>
</dbReference>
<evidence type="ECO:0000313" key="2">
    <source>
        <dbReference type="EMBL" id="WRQ89530.1"/>
    </source>
</evidence>
<reference evidence="2 3" key="2">
    <citation type="submission" date="2023-12" db="EMBL/GenBank/DDBJ databases">
        <title>Description of an unclassified Opitutus bacterium of Verrucomicrobiota.</title>
        <authorList>
            <person name="Zhang D.-F."/>
        </authorList>
    </citation>
    <scope>NUCLEOTIDE SEQUENCE [LARGE SCALE GENOMIC DNA]</scope>
    <source>
        <strain evidence="2 3">WL0086</strain>
    </source>
</reference>
<keyword evidence="3" id="KW-1185">Reference proteome</keyword>
<organism evidence="2 3">
    <name type="scientific">Actomonas aquatica</name>
    <dbReference type="NCBI Taxonomy" id="2866162"/>
    <lineage>
        <taxon>Bacteria</taxon>
        <taxon>Pseudomonadati</taxon>
        <taxon>Verrucomicrobiota</taxon>
        <taxon>Opitutia</taxon>
        <taxon>Opitutales</taxon>
        <taxon>Opitutaceae</taxon>
        <taxon>Actomonas</taxon>
    </lineage>
</organism>
<dbReference type="EMBL" id="CP139781">
    <property type="protein sequence ID" value="WRQ89530.1"/>
    <property type="molecule type" value="Genomic_DNA"/>
</dbReference>
<feature type="transmembrane region" description="Helical" evidence="1">
    <location>
        <begin position="56"/>
        <end position="76"/>
    </location>
</feature>